<dbReference type="CTD" id="20204468"/>
<reference evidence="20" key="1">
    <citation type="submission" date="2012-12" db="EMBL/GenBank/DDBJ databases">
        <authorList>
            <person name="Hellsten U."/>
            <person name="Grimwood J."/>
            <person name="Chapman J.A."/>
            <person name="Shapiro H."/>
            <person name="Aerts A."/>
            <person name="Otillar R.P."/>
            <person name="Terry A.Y."/>
            <person name="Boore J.L."/>
            <person name="Simakov O."/>
            <person name="Marletaz F."/>
            <person name="Cho S.-J."/>
            <person name="Edsinger-Gonzales E."/>
            <person name="Havlak P."/>
            <person name="Kuo D.-H."/>
            <person name="Larsson T."/>
            <person name="Lv J."/>
            <person name="Arendt D."/>
            <person name="Savage R."/>
            <person name="Osoegawa K."/>
            <person name="de Jong P."/>
            <person name="Lindberg D.R."/>
            <person name="Seaver E.C."/>
            <person name="Weisblat D.A."/>
            <person name="Putnam N.H."/>
            <person name="Grigoriev I.V."/>
            <person name="Rokhsar D.S."/>
        </authorList>
    </citation>
    <scope>NUCLEOTIDE SEQUENCE</scope>
</reference>
<protein>
    <recommendedName>
        <fullName evidence="4">adenylate cyclase</fullName>
        <ecNumber evidence="4">4.6.1.1</ecNumber>
    </recommendedName>
</protein>
<comment type="cofactor">
    <cofactor evidence="2">
        <name>Mg(2+)</name>
        <dbReference type="ChEBI" id="CHEBI:18420"/>
    </cofactor>
</comment>
<feature type="transmembrane region" description="Helical" evidence="16">
    <location>
        <begin position="401"/>
        <end position="420"/>
    </location>
</feature>
<feature type="transmembrane region" description="Helical" evidence="16">
    <location>
        <begin position="545"/>
        <end position="568"/>
    </location>
</feature>
<comment type="catalytic activity">
    <reaction evidence="1">
        <text>ATP = 3',5'-cyclic AMP + diphosphate</text>
        <dbReference type="Rhea" id="RHEA:15389"/>
        <dbReference type="ChEBI" id="CHEBI:30616"/>
        <dbReference type="ChEBI" id="CHEBI:33019"/>
        <dbReference type="ChEBI" id="CHEBI:58165"/>
        <dbReference type="EC" id="4.6.1.1"/>
    </reaction>
</comment>
<dbReference type="InterPro" id="IPR018297">
    <property type="entry name" value="A/G_cyclase_CS"/>
</dbReference>
<evidence type="ECO:0000313" key="20">
    <source>
        <dbReference type="Proteomes" id="UP000015101"/>
    </source>
</evidence>
<comment type="similarity">
    <text evidence="14">Belongs to the adenylyl cyclase class-4/guanylyl cyclase family.</text>
</comment>
<dbReference type="EC" id="4.6.1.1" evidence="4"/>
<dbReference type="PANTHER" id="PTHR45627:SF16">
    <property type="entry name" value="ADENYLATE CYCLASE"/>
    <property type="match status" value="1"/>
</dbReference>
<dbReference type="RefSeq" id="XP_009018113.1">
    <property type="nucleotide sequence ID" value="XM_009019865.1"/>
</dbReference>
<dbReference type="GO" id="GO:0004016">
    <property type="term" value="F:adenylate cyclase activity"/>
    <property type="evidence" value="ECO:0000318"/>
    <property type="project" value="GO_Central"/>
</dbReference>
<sequence>MAIVMVLHGVSTFEEDSNNNNNNNNKNNNNNNSANNYHINNYNCNDFKNYSKICSNNDNNNNSNNNNMAIVMILLLTSFSSCICHWWLLATDLLAILHLATILATKWDNGTSLLEEVMCVILIVCGFNLLSITNRYFVGHYLSITFNSSLKYSRKLEKIETDFKKQNNNNNNEPHSIIFADICGFTVLSGQCTAIELVGILGELFARFDRLASTHHCLRVKILGDCYQGVCGLPAEREDHAILAVRMALDIIDTMRLVRNITNVRELNMRIGIHTGRVHCGVLGVVRLQFDVWSNDVIIANKMESSGEPGRVHVSEKTLECLRDMYAVERGEDFIINNINNNDNNNNNNNNNNFSDGNDRDVLRTLCKAATTTTKVYMNFKCQNFRKSLTRNLSEHHAKEHLYFCSIITILFTLIMHSIITNGLEEDDGDVFMANNNDYINTSGVTIQISTFVWPKITNNDKTHQQAEYTMYSLQLIISPLVVMIIFNTLTSSLSLVLATAILAVTIAVLLSLHSYNCNHNNNNNNNNNHVTITWCITRYVTSSYVIIFATVIVMLVLLDAFVNGCHYDYMNESRQRKDEMLRKKSFNKRLLYNMLPKRVAQHYFNIFRSGNNLKLTEDLYSEDCSRACVLFATVFNFFDTFYVEDFKEGIECLRVLNEIICDFDELIIESKRFQKYIEKIKTTGSTYMAVSGLKRSDDDDDDDDDDGDVKSSKGSDNNNINKNNNNNNNKDGDDDDYVLVMAEFACSILQRLQDFNKHSFNNFQMRIAGVIGMSRPQFDVWGNTVNVASRMESCGVAGRLQMTREVYNILSRHNYNLTCRGNIEVKGKGQIMTYLLDNRT</sequence>
<dbReference type="eggNOG" id="KOG3619">
    <property type="taxonomic scope" value="Eukaryota"/>
</dbReference>
<evidence type="ECO:0000256" key="14">
    <source>
        <dbReference type="RuleBase" id="RU000405"/>
    </source>
</evidence>
<evidence type="ECO:0000256" key="6">
    <source>
        <dbReference type="ARBA" id="ARBA00022723"/>
    </source>
</evidence>
<keyword evidence="10 16" id="KW-1133">Transmembrane helix</keyword>
<evidence type="ECO:0000256" key="16">
    <source>
        <dbReference type="SAM" id="Phobius"/>
    </source>
</evidence>
<reference evidence="19" key="3">
    <citation type="submission" date="2015-06" db="UniProtKB">
        <authorList>
            <consortium name="EnsemblMetazoa"/>
        </authorList>
    </citation>
    <scope>IDENTIFICATION</scope>
</reference>
<evidence type="ECO:0000256" key="10">
    <source>
        <dbReference type="ARBA" id="ARBA00022989"/>
    </source>
</evidence>
<dbReference type="InterPro" id="IPR029787">
    <property type="entry name" value="Nucleotide_cyclase"/>
</dbReference>
<keyword evidence="20" id="KW-1185">Reference proteome</keyword>
<dbReference type="PROSITE" id="PS00452">
    <property type="entry name" value="GUANYLATE_CYCLASE_1"/>
    <property type="match status" value="1"/>
</dbReference>
<evidence type="ECO:0000256" key="8">
    <source>
        <dbReference type="ARBA" id="ARBA00022840"/>
    </source>
</evidence>
<evidence type="ECO:0000256" key="3">
    <source>
        <dbReference type="ARBA" id="ARBA00004141"/>
    </source>
</evidence>
<evidence type="ECO:0000256" key="11">
    <source>
        <dbReference type="ARBA" id="ARBA00022998"/>
    </source>
</evidence>
<dbReference type="PANTHER" id="PTHR45627">
    <property type="entry name" value="ADENYLATE CYCLASE TYPE 1"/>
    <property type="match status" value="1"/>
</dbReference>
<evidence type="ECO:0000259" key="17">
    <source>
        <dbReference type="PROSITE" id="PS50125"/>
    </source>
</evidence>
<feature type="compositionally biased region" description="Low complexity" evidence="15">
    <location>
        <begin position="715"/>
        <end position="730"/>
    </location>
</feature>
<dbReference type="GO" id="GO:0035556">
    <property type="term" value="P:intracellular signal transduction"/>
    <property type="evidence" value="ECO:0007669"/>
    <property type="project" value="InterPro"/>
</dbReference>
<dbReference type="InterPro" id="IPR001054">
    <property type="entry name" value="A/G_cyclase"/>
</dbReference>
<evidence type="ECO:0000256" key="9">
    <source>
        <dbReference type="ARBA" id="ARBA00022842"/>
    </source>
</evidence>
<keyword evidence="6" id="KW-0479">Metal-binding</keyword>
<dbReference type="EMBL" id="AMQM01004495">
    <property type="status" value="NOT_ANNOTATED_CDS"/>
    <property type="molecule type" value="Genomic_DNA"/>
</dbReference>
<gene>
    <name evidence="19" type="primary">20204468</name>
    <name evidence="18" type="ORF">HELRODRAFT_173257</name>
</gene>
<feature type="transmembrane region" description="Helical" evidence="16">
    <location>
        <begin position="494"/>
        <end position="516"/>
    </location>
</feature>
<evidence type="ECO:0000313" key="18">
    <source>
        <dbReference type="EMBL" id="ESO03556.1"/>
    </source>
</evidence>
<organism evidence="19 20">
    <name type="scientific">Helobdella robusta</name>
    <name type="common">Californian leech</name>
    <dbReference type="NCBI Taxonomy" id="6412"/>
    <lineage>
        <taxon>Eukaryota</taxon>
        <taxon>Metazoa</taxon>
        <taxon>Spiralia</taxon>
        <taxon>Lophotrochozoa</taxon>
        <taxon>Annelida</taxon>
        <taxon>Clitellata</taxon>
        <taxon>Hirudinea</taxon>
        <taxon>Rhynchobdellida</taxon>
        <taxon>Glossiphoniidae</taxon>
        <taxon>Helobdella</taxon>
    </lineage>
</organism>
<dbReference type="CDD" id="cd07302">
    <property type="entry name" value="CHD"/>
    <property type="match status" value="2"/>
</dbReference>
<evidence type="ECO:0000256" key="7">
    <source>
        <dbReference type="ARBA" id="ARBA00022741"/>
    </source>
</evidence>
<feature type="transmembrane region" description="Helical" evidence="16">
    <location>
        <begin position="69"/>
        <end position="90"/>
    </location>
</feature>
<evidence type="ECO:0000256" key="2">
    <source>
        <dbReference type="ARBA" id="ARBA00001946"/>
    </source>
</evidence>
<reference evidence="18 20" key="2">
    <citation type="journal article" date="2013" name="Nature">
        <title>Insights into bilaterian evolution from three spiralian genomes.</title>
        <authorList>
            <person name="Simakov O."/>
            <person name="Marletaz F."/>
            <person name="Cho S.J."/>
            <person name="Edsinger-Gonzales E."/>
            <person name="Havlak P."/>
            <person name="Hellsten U."/>
            <person name="Kuo D.H."/>
            <person name="Larsson T."/>
            <person name="Lv J."/>
            <person name="Arendt D."/>
            <person name="Savage R."/>
            <person name="Osoegawa K."/>
            <person name="de Jong P."/>
            <person name="Grimwood J."/>
            <person name="Chapman J.A."/>
            <person name="Shapiro H."/>
            <person name="Aerts A."/>
            <person name="Otillar R.P."/>
            <person name="Terry A.Y."/>
            <person name="Boore J.L."/>
            <person name="Grigoriev I.V."/>
            <person name="Lindberg D.R."/>
            <person name="Seaver E.C."/>
            <person name="Weisblat D.A."/>
            <person name="Putnam N.H."/>
            <person name="Rokhsar D.S."/>
        </authorList>
    </citation>
    <scope>NUCLEOTIDE SEQUENCE</scope>
</reference>
<dbReference type="GO" id="GO:0005886">
    <property type="term" value="C:plasma membrane"/>
    <property type="evidence" value="ECO:0000318"/>
    <property type="project" value="GO_Central"/>
</dbReference>
<keyword evidence="12 16" id="KW-0472">Membrane</keyword>
<keyword evidence="7" id="KW-0547">Nucleotide-binding</keyword>
<dbReference type="FunFam" id="3.30.70.1230:FF:000032">
    <property type="entry name" value="Adenylyl cyclase 78C"/>
    <property type="match status" value="1"/>
</dbReference>
<dbReference type="HOGENOM" id="CLU_338387_0_0_1"/>
<feature type="transmembrane region" description="Helical" evidence="16">
    <location>
        <begin position="110"/>
        <end position="130"/>
    </location>
</feature>
<feature type="region of interest" description="Disordered" evidence="15">
    <location>
        <begin position="694"/>
        <end position="733"/>
    </location>
</feature>
<dbReference type="Proteomes" id="UP000015101">
    <property type="component" value="Unassembled WGS sequence"/>
</dbReference>
<dbReference type="GeneID" id="20204468"/>
<evidence type="ECO:0000256" key="13">
    <source>
        <dbReference type="ARBA" id="ARBA00023239"/>
    </source>
</evidence>
<name>T1F6L9_HELRO</name>
<dbReference type="OrthoDB" id="2107370at2759"/>
<evidence type="ECO:0000256" key="1">
    <source>
        <dbReference type="ARBA" id="ARBA00001593"/>
    </source>
</evidence>
<keyword evidence="5 16" id="KW-0812">Transmembrane</keyword>
<accession>T1F6L9</accession>
<feature type="transmembrane region" description="Helical" evidence="16">
    <location>
        <begin position="469"/>
        <end position="487"/>
    </location>
</feature>
<dbReference type="GO" id="GO:0007189">
    <property type="term" value="P:adenylate cyclase-activating G protein-coupled receptor signaling pathway"/>
    <property type="evidence" value="ECO:0000318"/>
    <property type="project" value="GO_Central"/>
</dbReference>
<dbReference type="Pfam" id="PF00211">
    <property type="entry name" value="Guanylate_cyc"/>
    <property type="match status" value="2"/>
</dbReference>
<dbReference type="EnsemblMetazoa" id="HelroT173257">
    <property type="protein sequence ID" value="HelroP173257"/>
    <property type="gene ID" value="HelroG173257"/>
</dbReference>
<evidence type="ECO:0000256" key="12">
    <source>
        <dbReference type="ARBA" id="ARBA00023136"/>
    </source>
</evidence>
<evidence type="ECO:0000256" key="15">
    <source>
        <dbReference type="SAM" id="MobiDB-lite"/>
    </source>
</evidence>
<dbReference type="PROSITE" id="PS50125">
    <property type="entry name" value="GUANYLATE_CYCLASE_2"/>
    <property type="match status" value="2"/>
</dbReference>
<dbReference type="Gene3D" id="3.30.70.1230">
    <property type="entry name" value="Nucleotide cyclase"/>
    <property type="match status" value="2"/>
</dbReference>
<feature type="domain" description="Guanylate cyclase" evidence="17">
    <location>
        <begin position="176"/>
        <end position="304"/>
    </location>
</feature>
<dbReference type="SUPFAM" id="SSF55073">
    <property type="entry name" value="Nucleotide cyclase"/>
    <property type="match status" value="2"/>
</dbReference>
<dbReference type="OMA" id="ANNYHIN"/>
<dbReference type="FunCoup" id="T1F6L9">
    <property type="interactions" value="157"/>
</dbReference>
<feature type="domain" description="Guanylate cyclase" evidence="17">
    <location>
        <begin position="629"/>
        <end position="793"/>
    </location>
</feature>
<dbReference type="GO" id="GO:0005524">
    <property type="term" value="F:ATP binding"/>
    <property type="evidence" value="ECO:0007669"/>
    <property type="project" value="UniProtKB-KW"/>
</dbReference>
<proteinExistence type="inferred from homology"/>
<keyword evidence="8" id="KW-0067">ATP-binding</keyword>
<dbReference type="KEGG" id="hro:HELRODRAFT_173257"/>
<keyword evidence="9" id="KW-0460">Magnesium</keyword>
<dbReference type="EMBL" id="KB096590">
    <property type="protein sequence ID" value="ESO03556.1"/>
    <property type="molecule type" value="Genomic_DNA"/>
</dbReference>
<keyword evidence="11" id="KW-0115">cAMP biosynthesis</keyword>
<dbReference type="AlphaFoldDB" id="T1F6L9"/>
<feature type="compositionally biased region" description="Acidic residues" evidence="15">
    <location>
        <begin position="699"/>
        <end position="708"/>
    </location>
</feature>
<evidence type="ECO:0000313" key="19">
    <source>
        <dbReference type="EnsemblMetazoa" id="HelroP173257"/>
    </source>
</evidence>
<dbReference type="InParanoid" id="T1F6L9"/>
<dbReference type="GO" id="GO:0006171">
    <property type="term" value="P:cAMP biosynthetic process"/>
    <property type="evidence" value="ECO:0000318"/>
    <property type="project" value="GO_Central"/>
</dbReference>
<keyword evidence="13 14" id="KW-0456">Lyase</keyword>
<dbReference type="GO" id="GO:0046872">
    <property type="term" value="F:metal ion binding"/>
    <property type="evidence" value="ECO:0007669"/>
    <property type="project" value="UniProtKB-KW"/>
</dbReference>
<dbReference type="SMART" id="SM00044">
    <property type="entry name" value="CYCc"/>
    <property type="match status" value="2"/>
</dbReference>
<dbReference type="STRING" id="6412.T1F6L9"/>
<comment type="subcellular location">
    <subcellularLocation>
        <location evidence="3">Membrane</location>
        <topology evidence="3">Multi-pass membrane protein</topology>
    </subcellularLocation>
</comment>
<evidence type="ECO:0000256" key="5">
    <source>
        <dbReference type="ARBA" id="ARBA00022692"/>
    </source>
</evidence>
<evidence type="ECO:0000256" key="4">
    <source>
        <dbReference type="ARBA" id="ARBA00012201"/>
    </source>
</evidence>